<feature type="domain" description="STAS" evidence="1">
    <location>
        <begin position="17"/>
        <end position="99"/>
    </location>
</feature>
<dbReference type="PATRIC" id="fig|1210046.3.peg.3069"/>
<dbReference type="SUPFAM" id="SSF52091">
    <property type="entry name" value="SpoIIaa-like"/>
    <property type="match status" value="1"/>
</dbReference>
<proteinExistence type="predicted"/>
<dbReference type="InterPro" id="IPR002645">
    <property type="entry name" value="STAS_dom"/>
</dbReference>
<dbReference type="eggNOG" id="COG1366">
    <property type="taxonomic scope" value="Bacteria"/>
</dbReference>
<evidence type="ECO:0000313" key="3">
    <source>
        <dbReference type="Proteomes" id="UP000004474"/>
    </source>
</evidence>
<dbReference type="EMBL" id="ALWX01000102">
    <property type="protein sequence ID" value="EKA59832.1"/>
    <property type="molecule type" value="Genomic_DNA"/>
</dbReference>
<dbReference type="InterPro" id="IPR036513">
    <property type="entry name" value="STAS_dom_sf"/>
</dbReference>
<dbReference type="Gene3D" id="3.30.750.24">
    <property type="entry name" value="STAS domain"/>
    <property type="match status" value="1"/>
</dbReference>
<sequence>MSVMSAMTALAPVGGVGATRVRVHAPFDLRHSADLRQEFIRAIREGNDLLVDISESTVVDQVGFATLVGAHARAARAGRRLRFTGADERTTRLLRRAGLARLLAETPAPAVALRGRRTPFAV</sequence>
<dbReference type="Pfam" id="PF13466">
    <property type="entry name" value="STAS_2"/>
    <property type="match status" value="1"/>
</dbReference>
<organism evidence="2 3">
    <name type="scientific">Janibacter hoylei PVAS-1</name>
    <dbReference type="NCBI Taxonomy" id="1210046"/>
    <lineage>
        <taxon>Bacteria</taxon>
        <taxon>Bacillati</taxon>
        <taxon>Actinomycetota</taxon>
        <taxon>Actinomycetes</taxon>
        <taxon>Micrococcales</taxon>
        <taxon>Intrasporangiaceae</taxon>
        <taxon>Janibacter</taxon>
    </lineage>
</organism>
<evidence type="ECO:0000259" key="1">
    <source>
        <dbReference type="PROSITE" id="PS50801"/>
    </source>
</evidence>
<name>K1E3B5_9MICO</name>
<protein>
    <submittedName>
        <fullName evidence="2">Anti-sigma factor antagonist</fullName>
    </submittedName>
</protein>
<reference evidence="2 3" key="1">
    <citation type="journal article" date="2012" name="J. Bacteriol.">
        <title>Genome Sequence of Janibacter hoylei MTCC8307, Isolated from the Stratospheric Air.</title>
        <authorList>
            <person name="Pawar S.P."/>
            <person name="Dhotre D.P."/>
            <person name="Shetty S.A."/>
            <person name="Chowdhury S.P."/>
            <person name="Chaudhari B.L."/>
            <person name="Shouche Y.S."/>
        </authorList>
    </citation>
    <scope>NUCLEOTIDE SEQUENCE [LARGE SCALE GENOMIC DNA]</scope>
    <source>
        <strain evidence="2 3">PVAS-1</strain>
    </source>
</reference>
<dbReference type="AlphaFoldDB" id="K1E3B5"/>
<dbReference type="InterPro" id="IPR058548">
    <property type="entry name" value="MlaB-like_STAS"/>
</dbReference>
<accession>K1E3B5</accession>
<dbReference type="PROSITE" id="PS50801">
    <property type="entry name" value="STAS"/>
    <property type="match status" value="1"/>
</dbReference>
<gene>
    <name evidence="2" type="ORF">B277_16079</name>
</gene>
<evidence type="ECO:0000313" key="2">
    <source>
        <dbReference type="EMBL" id="EKA59832.1"/>
    </source>
</evidence>
<dbReference type="STRING" id="1210046.B277_16079"/>
<dbReference type="Proteomes" id="UP000004474">
    <property type="component" value="Unassembled WGS sequence"/>
</dbReference>
<comment type="caution">
    <text evidence="2">The sequence shown here is derived from an EMBL/GenBank/DDBJ whole genome shotgun (WGS) entry which is preliminary data.</text>
</comment>